<feature type="region of interest" description="Disordered" evidence="1">
    <location>
        <begin position="27"/>
        <end position="63"/>
    </location>
</feature>
<dbReference type="Proteomes" id="UP000236370">
    <property type="component" value="Unassembled WGS sequence"/>
</dbReference>
<reference evidence="2 3" key="1">
    <citation type="submission" date="2017-12" db="EMBL/GenBank/DDBJ databases">
        <title>High-resolution comparative analysis of great ape genomes.</title>
        <authorList>
            <person name="Pollen A."/>
            <person name="Hastie A."/>
            <person name="Hormozdiari F."/>
            <person name="Dougherty M."/>
            <person name="Liu R."/>
            <person name="Chaisson M."/>
            <person name="Hoppe E."/>
            <person name="Hill C."/>
            <person name="Pang A."/>
            <person name="Hillier L."/>
            <person name="Baker C."/>
            <person name="Armstrong J."/>
            <person name="Shendure J."/>
            <person name="Paten B."/>
            <person name="Wilson R."/>
            <person name="Chao H."/>
            <person name="Schneider V."/>
            <person name="Ventura M."/>
            <person name="Kronenberg Z."/>
            <person name="Murali S."/>
            <person name="Gordon D."/>
            <person name="Cantsilieris S."/>
            <person name="Munson K."/>
            <person name="Nelson B."/>
            <person name="Raja A."/>
            <person name="Underwood J."/>
            <person name="Diekhans M."/>
            <person name="Fiddes I."/>
            <person name="Haussler D."/>
            <person name="Eichler E."/>
        </authorList>
    </citation>
    <scope>NUCLEOTIDE SEQUENCE [LARGE SCALE GENOMIC DNA]</scope>
    <source>
        <strain evidence="2">Yerkes chimp pedigree #C0471</strain>
    </source>
</reference>
<feature type="non-terminal residue" evidence="2">
    <location>
        <position position="136"/>
    </location>
</feature>
<name>A0A2J8NBM9_PANTR</name>
<feature type="compositionally biased region" description="Basic and acidic residues" evidence="1">
    <location>
        <begin position="33"/>
        <end position="47"/>
    </location>
</feature>
<gene>
    <name evidence="2" type="ORF">CK820_G0012300</name>
</gene>
<evidence type="ECO:0000313" key="2">
    <source>
        <dbReference type="EMBL" id="PNI69187.1"/>
    </source>
</evidence>
<proteinExistence type="predicted"/>
<feature type="non-terminal residue" evidence="2">
    <location>
        <position position="1"/>
    </location>
</feature>
<feature type="region of interest" description="Disordered" evidence="1">
    <location>
        <begin position="103"/>
        <end position="136"/>
    </location>
</feature>
<sequence>DVTFQPWHKEMLQQLLVMLGSTVATRPQKAVCPHRESQSHGPPKESRPGIQLPRTGSLLPQLSDITPYQPGDLGLVPRQVHIPPNPQDLRLLSYITRVGTFRAHSSPERPVGPNAEERKRRATLQWGRGAKKGPRN</sequence>
<protein>
    <submittedName>
        <fullName evidence="2">CFAP157 isoform 3</fullName>
    </submittedName>
</protein>
<dbReference type="EMBL" id="NBAG03000232">
    <property type="protein sequence ID" value="PNI69187.1"/>
    <property type="molecule type" value="Genomic_DNA"/>
</dbReference>
<evidence type="ECO:0000313" key="3">
    <source>
        <dbReference type="Proteomes" id="UP000236370"/>
    </source>
</evidence>
<comment type="caution">
    <text evidence="2">The sequence shown here is derived from an EMBL/GenBank/DDBJ whole genome shotgun (WGS) entry which is preliminary data.</text>
</comment>
<dbReference type="AlphaFoldDB" id="A0A2J8NBM9"/>
<evidence type="ECO:0000256" key="1">
    <source>
        <dbReference type="SAM" id="MobiDB-lite"/>
    </source>
</evidence>
<accession>A0A2J8NBM9</accession>
<organism evidence="2 3">
    <name type="scientific">Pan troglodytes</name>
    <name type="common">Chimpanzee</name>
    <dbReference type="NCBI Taxonomy" id="9598"/>
    <lineage>
        <taxon>Eukaryota</taxon>
        <taxon>Metazoa</taxon>
        <taxon>Chordata</taxon>
        <taxon>Craniata</taxon>
        <taxon>Vertebrata</taxon>
        <taxon>Euteleostomi</taxon>
        <taxon>Mammalia</taxon>
        <taxon>Eutheria</taxon>
        <taxon>Euarchontoglires</taxon>
        <taxon>Primates</taxon>
        <taxon>Haplorrhini</taxon>
        <taxon>Catarrhini</taxon>
        <taxon>Hominidae</taxon>
        <taxon>Pan</taxon>
    </lineage>
</organism>